<dbReference type="Proteomes" id="UP001139521">
    <property type="component" value="Unassembled WGS sequence"/>
</dbReference>
<dbReference type="InterPro" id="IPR013022">
    <property type="entry name" value="Xyl_isomerase-like_TIM-brl"/>
</dbReference>
<organism evidence="2 3">
    <name type="scientific">Zunongwangia pacifica</name>
    <dbReference type="NCBI Taxonomy" id="2911062"/>
    <lineage>
        <taxon>Bacteria</taxon>
        <taxon>Pseudomonadati</taxon>
        <taxon>Bacteroidota</taxon>
        <taxon>Flavobacteriia</taxon>
        <taxon>Flavobacteriales</taxon>
        <taxon>Flavobacteriaceae</taxon>
        <taxon>Zunongwangia</taxon>
    </lineage>
</organism>
<sequence>MSYNNSRRGFIKGVSCLGIVLLNNKVTYGMLESPSRKVPLSGHVWVYASRFPPDWDCTPILEQAFADFQAAGLEGMEFMESNLRNDNIIELAGELINKYEIPVTGTSYYGDMWDKDQHQEIFEDLDLILDRLHKLNGKTLGITVGDAGRMKTTSELDDQGILLQRILKLSEKYKIQPNLHNHTFEVEHDLYDFKGTIERVPELKIGPDINWLIRAGVDPIAFIRKYGNRMVYLHIRDQDANGNWTRAVGQGVTDFTGIAQVLKDVDFDGRAAIELAFEEPSRGSVREEWKESRNYVKNIFGW</sequence>
<evidence type="ECO:0000313" key="2">
    <source>
        <dbReference type="EMBL" id="MCL6217030.1"/>
    </source>
</evidence>
<keyword evidence="3" id="KW-1185">Reference proteome</keyword>
<evidence type="ECO:0000313" key="3">
    <source>
        <dbReference type="Proteomes" id="UP001139521"/>
    </source>
</evidence>
<evidence type="ECO:0000259" key="1">
    <source>
        <dbReference type="Pfam" id="PF01261"/>
    </source>
</evidence>
<dbReference type="PANTHER" id="PTHR12110">
    <property type="entry name" value="HYDROXYPYRUVATE ISOMERASE"/>
    <property type="match status" value="1"/>
</dbReference>
<dbReference type="PANTHER" id="PTHR12110:SF41">
    <property type="entry name" value="INOSOSE DEHYDRATASE"/>
    <property type="match status" value="1"/>
</dbReference>
<keyword evidence="2" id="KW-0413">Isomerase</keyword>
<dbReference type="EMBL" id="JAKHSK010000002">
    <property type="protein sequence ID" value="MCL6217030.1"/>
    <property type="molecule type" value="Genomic_DNA"/>
</dbReference>
<dbReference type="InterPro" id="IPR036237">
    <property type="entry name" value="Xyl_isomerase-like_sf"/>
</dbReference>
<dbReference type="Gene3D" id="3.20.20.150">
    <property type="entry name" value="Divalent-metal-dependent TIM barrel enzymes"/>
    <property type="match status" value="1"/>
</dbReference>
<dbReference type="AlphaFoldDB" id="A0A9X1ZPR3"/>
<dbReference type="GO" id="GO:0016853">
    <property type="term" value="F:isomerase activity"/>
    <property type="evidence" value="ECO:0007669"/>
    <property type="project" value="UniProtKB-KW"/>
</dbReference>
<dbReference type="RefSeq" id="WP_249600019.1">
    <property type="nucleotide sequence ID" value="NZ_JAKHSK010000002.1"/>
</dbReference>
<dbReference type="Pfam" id="PF01261">
    <property type="entry name" value="AP_endonuc_2"/>
    <property type="match status" value="1"/>
</dbReference>
<accession>A0A9X1ZPR3</accession>
<dbReference type="SUPFAM" id="SSF51658">
    <property type="entry name" value="Xylose isomerase-like"/>
    <property type="match status" value="1"/>
</dbReference>
<gene>
    <name evidence="2" type="ORF">L1967_01885</name>
</gene>
<protein>
    <submittedName>
        <fullName evidence="2">Sugar phosphate isomerase/epimerase</fullName>
    </submittedName>
</protein>
<comment type="caution">
    <text evidence="2">The sequence shown here is derived from an EMBL/GenBank/DDBJ whole genome shotgun (WGS) entry which is preliminary data.</text>
</comment>
<feature type="domain" description="Xylose isomerase-like TIM barrel" evidence="1">
    <location>
        <begin position="67"/>
        <end position="297"/>
    </location>
</feature>
<name>A0A9X1ZPR3_9FLAO</name>
<dbReference type="InterPro" id="IPR050312">
    <property type="entry name" value="IolE/XylAMocC-like"/>
</dbReference>
<proteinExistence type="predicted"/>
<reference evidence="2" key="1">
    <citation type="submission" date="2022-01" db="EMBL/GenBank/DDBJ databases">
        <title>Genome sequencing of Zunongwangia sp. M21534 genome.</title>
        <authorList>
            <person name="Chen Y."/>
            <person name="Dong C."/>
            <person name="Shao Z."/>
        </authorList>
    </citation>
    <scope>NUCLEOTIDE SEQUENCE</scope>
    <source>
        <strain evidence="2">MCCC M21534</strain>
    </source>
</reference>